<feature type="transmembrane region" description="Helical" evidence="1">
    <location>
        <begin position="97"/>
        <end position="120"/>
    </location>
</feature>
<organism evidence="2 3">
    <name type="scientific">Candidatus Doudnabacteria bacterium RIFCSPHIGHO2_01_FULL_41_86</name>
    <dbReference type="NCBI Taxonomy" id="1817821"/>
    <lineage>
        <taxon>Bacteria</taxon>
        <taxon>Candidatus Doudnaibacteriota</taxon>
    </lineage>
</organism>
<accession>A0A1F5NA73</accession>
<reference evidence="2 3" key="1">
    <citation type="journal article" date="2016" name="Nat. Commun.">
        <title>Thousands of microbial genomes shed light on interconnected biogeochemical processes in an aquifer system.</title>
        <authorList>
            <person name="Anantharaman K."/>
            <person name="Brown C.T."/>
            <person name="Hug L.A."/>
            <person name="Sharon I."/>
            <person name="Castelle C.J."/>
            <person name="Probst A.J."/>
            <person name="Thomas B.C."/>
            <person name="Singh A."/>
            <person name="Wilkins M.J."/>
            <person name="Karaoz U."/>
            <person name="Brodie E.L."/>
            <person name="Williams K.H."/>
            <person name="Hubbard S.S."/>
            <person name="Banfield J.F."/>
        </authorList>
    </citation>
    <scope>NUCLEOTIDE SEQUENCE [LARGE SCALE GENOMIC DNA]</scope>
</reference>
<feature type="transmembrane region" description="Helical" evidence="1">
    <location>
        <begin position="15"/>
        <end position="36"/>
    </location>
</feature>
<dbReference type="InterPro" id="IPR002798">
    <property type="entry name" value="SpoIIM-like"/>
</dbReference>
<keyword evidence="1" id="KW-0472">Membrane</keyword>
<sequence length="196" mass="21498">MIQFYRNLFSENRHWLKLVTNWFLLAAIFGGITFFIKPDLLQVILKEFADRFGENPDLNFAFALQIFSQNIIASLIALFGGLILGLGPFVVVVVNGFLIGFVIVSMFSLTNVLSGVLIIVTGLVPHGIFELPAVLIAAALGLRFGTEWLRQESKGHRGEVLKNNLIRAIVCLPAIALVLFIAALIEVFASGKLVGN</sequence>
<dbReference type="STRING" id="1817821.A2717_02305"/>
<evidence type="ECO:0008006" key="4">
    <source>
        <dbReference type="Google" id="ProtNLM"/>
    </source>
</evidence>
<comment type="caution">
    <text evidence="2">The sequence shown here is derived from an EMBL/GenBank/DDBJ whole genome shotgun (WGS) entry which is preliminary data.</text>
</comment>
<dbReference type="EMBL" id="MFEH01000001">
    <property type="protein sequence ID" value="OGE74350.1"/>
    <property type="molecule type" value="Genomic_DNA"/>
</dbReference>
<feature type="transmembrane region" description="Helical" evidence="1">
    <location>
        <begin position="71"/>
        <end position="91"/>
    </location>
</feature>
<dbReference type="Proteomes" id="UP000177610">
    <property type="component" value="Unassembled WGS sequence"/>
</dbReference>
<dbReference type="AlphaFoldDB" id="A0A1F5NA73"/>
<dbReference type="PANTHER" id="PTHR35337:SF1">
    <property type="entry name" value="SLR1478 PROTEIN"/>
    <property type="match status" value="1"/>
</dbReference>
<name>A0A1F5NA73_9BACT</name>
<feature type="transmembrane region" description="Helical" evidence="1">
    <location>
        <begin position="165"/>
        <end position="189"/>
    </location>
</feature>
<keyword evidence="1" id="KW-1133">Transmembrane helix</keyword>
<gene>
    <name evidence="2" type="ORF">A2717_02305</name>
</gene>
<evidence type="ECO:0000256" key="1">
    <source>
        <dbReference type="SAM" id="Phobius"/>
    </source>
</evidence>
<feature type="transmembrane region" description="Helical" evidence="1">
    <location>
        <begin position="127"/>
        <end position="145"/>
    </location>
</feature>
<dbReference type="PANTHER" id="PTHR35337">
    <property type="entry name" value="SLR1478 PROTEIN"/>
    <property type="match status" value="1"/>
</dbReference>
<keyword evidence="1" id="KW-0812">Transmembrane</keyword>
<evidence type="ECO:0000313" key="2">
    <source>
        <dbReference type="EMBL" id="OGE74350.1"/>
    </source>
</evidence>
<dbReference type="Pfam" id="PF01944">
    <property type="entry name" value="SpoIIM"/>
    <property type="match status" value="1"/>
</dbReference>
<protein>
    <recommendedName>
        <fullName evidence="4">Stage II sporulation protein M</fullName>
    </recommendedName>
</protein>
<proteinExistence type="predicted"/>
<evidence type="ECO:0000313" key="3">
    <source>
        <dbReference type="Proteomes" id="UP000177610"/>
    </source>
</evidence>